<dbReference type="Gene3D" id="4.10.240.10">
    <property type="entry name" value="Zn(2)-C6 fungal-type DNA-binding domain"/>
    <property type="match status" value="1"/>
</dbReference>
<dbReference type="CDD" id="cd00067">
    <property type="entry name" value="GAL4"/>
    <property type="match status" value="1"/>
</dbReference>
<feature type="region of interest" description="Disordered" evidence="5">
    <location>
        <begin position="358"/>
        <end position="381"/>
    </location>
</feature>
<accession>A0ABR2I302</accession>
<evidence type="ECO:0000256" key="5">
    <source>
        <dbReference type="SAM" id="MobiDB-lite"/>
    </source>
</evidence>
<keyword evidence="4" id="KW-0539">Nucleus</keyword>
<dbReference type="Proteomes" id="UP001390339">
    <property type="component" value="Unassembled WGS sequence"/>
</dbReference>
<feature type="region of interest" description="Disordered" evidence="5">
    <location>
        <begin position="74"/>
        <end position="155"/>
    </location>
</feature>
<dbReference type="SMART" id="SM00066">
    <property type="entry name" value="GAL4"/>
    <property type="match status" value="1"/>
</dbReference>
<feature type="compositionally biased region" description="Basic and acidic residues" evidence="5">
    <location>
        <begin position="173"/>
        <end position="196"/>
    </location>
</feature>
<proteinExistence type="predicted"/>
<keyword evidence="3" id="KW-0804">Transcription</keyword>
<dbReference type="EMBL" id="JAPCWZ010000007">
    <property type="protein sequence ID" value="KAK8856763.1"/>
    <property type="molecule type" value="Genomic_DNA"/>
</dbReference>
<evidence type="ECO:0000256" key="2">
    <source>
        <dbReference type="ARBA" id="ARBA00023125"/>
    </source>
</evidence>
<sequence>MTDDIELVSGGDAVIANPPAWTSVNRRPSRISRTRSSLYVNVCDQCYRRKLGCSRAKPTCDRCQHAGRQCTYSLNRPAGRPRRANSDRNRDGTAFSIPNREDIRRRESKKAVYPNTNTLSVTDGDAGLMCNRQPVPPIQNDSSGDLTSPTLVGSSSSESVFFIDPAICSRSPRRPDYRPAAESRTPKTLVHQRETAPGRQNDQDNLPSGNSAEEIYCQGFHPISRSDAVFDNPESSRHTGLPTDHPTTSQIEAEIMDFDFEGNDHYVLGHDPSDTASVSDSSVDGCFCLADLVQSAEAKADLGQTKAGSLEVVRRLNEASERLIHCEENHGGILYSMLLALYEDAESCLSLAQLCGPKQRRPSPTGAVGLGKSNNNGNSNNAGVTLHGTAADMEAGSNIFTSIIFKAFTALSTVVAALPFKPGTNLDQAHQDVVIAYAQKLRNKFGSRLIEIRAGAVAAAEKQV</sequence>
<evidence type="ECO:0000259" key="6">
    <source>
        <dbReference type="PROSITE" id="PS50048"/>
    </source>
</evidence>
<feature type="region of interest" description="Disordered" evidence="5">
    <location>
        <begin position="171"/>
        <end position="212"/>
    </location>
</feature>
<dbReference type="Pfam" id="PF00172">
    <property type="entry name" value="Zn_clus"/>
    <property type="match status" value="1"/>
</dbReference>
<gene>
    <name evidence="7" type="ORF">PGQ11_012675</name>
</gene>
<keyword evidence="1" id="KW-0805">Transcription regulation</keyword>
<evidence type="ECO:0000256" key="1">
    <source>
        <dbReference type="ARBA" id="ARBA00023015"/>
    </source>
</evidence>
<evidence type="ECO:0000313" key="8">
    <source>
        <dbReference type="Proteomes" id="UP001390339"/>
    </source>
</evidence>
<keyword evidence="2" id="KW-0238">DNA-binding</keyword>
<feature type="domain" description="Zn(2)-C6 fungal-type" evidence="6">
    <location>
        <begin position="42"/>
        <end position="72"/>
    </location>
</feature>
<protein>
    <recommendedName>
        <fullName evidence="6">Zn(2)-C6 fungal-type domain-containing protein</fullName>
    </recommendedName>
</protein>
<feature type="compositionally biased region" description="Polar residues" evidence="5">
    <location>
        <begin position="139"/>
        <end position="155"/>
    </location>
</feature>
<comment type="caution">
    <text evidence="7">The sequence shown here is derived from an EMBL/GenBank/DDBJ whole genome shotgun (WGS) entry which is preliminary data.</text>
</comment>
<evidence type="ECO:0000256" key="4">
    <source>
        <dbReference type="ARBA" id="ARBA00023242"/>
    </source>
</evidence>
<feature type="compositionally biased region" description="Polar residues" evidence="5">
    <location>
        <begin position="198"/>
        <end position="211"/>
    </location>
</feature>
<dbReference type="PANTHER" id="PTHR31069:SF32">
    <property type="entry name" value="ARGININE METABOLISM REGULATION PROTEIN II"/>
    <property type="match status" value="1"/>
</dbReference>
<dbReference type="InterPro" id="IPR001138">
    <property type="entry name" value="Zn2Cys6_DnaBD"/>
</dbReference>
<evidence type="ECO:0000313" key="7">
    <source>
        <dbReference type="EMBL" id="KAK8856763.1"/>
    </source>
</evidence>
<reference evidence="7 8" key="1">
    <citation type="journal article" date="2024" name="IMA Fungus">
        <title>Apiospora arundinis, a panoply of carbohydrate-active enzymes and secondary metabolites.</title>
        <authorList>
            <person name="Sorensen T."/>
            <person name="Petersen C."/>
            <person name="Muurmann A.T."/>
            <person name="Christiansen J.V."/>
            <person name="Brundto M.L."/>
            <person name="Overgaard C.K."/>
            <person name="Boysen A.T."/>
            <person name="Wollenberg R.D."/>
            <person name="Larsen T.O."/>
            <person name="Sorensen J.L."/>
            <person name="Nielsen K.L."/>
            <person name="Sondergaard T.E."/>
        </authorList>
    </citation>
    <scope>NUCLEOTIDE SEQUENCE [LARGE SCALE GENOMIC DNA]</scope>
    <source>
        <strain evidence="7 8">AAU 773</strain>
    </source>
</reference>
<organism evidence="7 8">
    <name type="scientific">Apiospora arundinis</name>
    <dbReference type="NCBI Taxonomy" id="335852"/>
    <lineage>
        <taxon>Eukaryota</taxon>
        <taxon>Fungi</taxon>
        <taxon>Dikarya</taxon>
        <taxon>Ascomycota</taxon>
        <taxon>Pezizomycotina</taxon>
        <taxon>Sordariomycetes</taxon>
        <taxon>Xylariomycetidae</taxon>
        <taxon>Amphisphaeriales</taxon>
        <taxon>Apiosporaceae</taxon>
        <taxon>Apiospora</taxon>
    </lineage>
</organism>
<dbReference type="PANTHER" id="PTHR31069">
    <property type="entry name" value="OLEATE-ACTIVATED TRANSCRIPTION FACTOR 1-RELATED"/>
    <property type="match status" value="1"/>
</dbReference>
<evidence type="ECO:0000256" key="3">
    <source>
        <dbReference type="ARBA" id="ARBA00023163"/>
    </source>
</evidence>
<keyword evidence="8" id="KW-1185">Reference proteome</keyword>
<dbReference type="PROSITE" id="PS50048">
    <property type="entry name" value="ZN2_CY6_FUNGAL_2"/>
    <property type="match status" value="1"/>
</dbReference>
<name>A0ABR2I302_9PEZI</name>
<dbReference type="InterPro" id="IPR036864">
    <property type="entry name" value="Zn2-C6_fun-type_DNA-bd_sf"/>
</dbReference>
<dbReference type="InterPro" id="IPR050675">
    <property type="entry name" value="OAF3"/>
</dbReference>
<dbReference type="SUPFAM" id="SSF57701">
    <property type="entry name" value="Zn2/Cys6 DNA-binding domain"/>
    <property type="match status" value="1"/>
</dbReference>